<dbReference type="Proteomes" id="UP000255467">
    <property type="component" value="Unassembled WGS sequence"/>
</dbReference>
<evidence type="ECO:0000313" key="1">
    <source>
        <dbReference type="EMBL" id="SUA74323.1"/>
    </source>
</evidence>
<dbReference type="EMBL" id="UGRY01000002">
    <property type="protein sequence ID" value="SUA74323.1"/>
    <property type="molecule type" value="Genomic_DNA"/>
</dbReference>
<accession>A0A378YC83</accession>
<keyword evidence="2" id="KW-1185">Reference proteome</keyword>
<reference evidence="1 2" key="1">
    <citation type="submission" date="2018-06" db="EMBL/GenBank/DDBJ databases">
        <authorList>
            <consortium name="Pathogen Informatics"/>
            <person name="Doyle S."/>
        </authorList>
    </citation>
    <scope>NUCLEOTIDE SEQUENCE [LARGE SCALE GENOMIC DNA]</scope>
    <source>
        <strain evidence="1 2">NCTC1934</strain>
    </source>
</reference>
<evidence type="ECO:0000313" key="2">
    <source>
        <dbReference type="Proteomes" id="UP000255467"/>
    </source>
</evidence>
<gene>
    <name evidence="1" type="ORF">NCTC1934_01528</name>
</gene>
<name>A0A378YC83_9NOCA</name>
<dbReference type="AlphaFoldDB" id="A0A378YC83"/>
<protein>
    <recommendedName>
        <fullName evidence="3">SPOR domain-containing protein</fullName>
    </recommendedName>
</protein>
<dbReference type="STRING" id="1406858.GCA_000710895_03001"/>
<dbReference type="RefSeq" id="WP_039818150.1">
    <property type="nucleotide sequence ID" value="NZ_JARWOO010000214.1"/>
</dbReference>
<organism evidence="1 2">
    <name type="scientific">Nocardia otitidiscaviarum</name>
    <dbReference type="NCBI Taxonomy" id="1823"/>
    <lineage>
        <taxon>Bacteria</taxon>
        <taxon>Bacillati</taxon>
        <taxon>Actinomycetota</taxon>
        <taxon>Actinomycetes</taxon>
        <taxon>Mycobacteriales</taxon>
        <taxon>Nocardiaceae</taxon>
        <taxon>Nocardia</taxon>
    </lineage>
</organism>
<sequence>MIGRRARRTEPAAEDFGLLFAIATAATEAAAGSVRALLRANDIRATTATARRSDRPCWRVLVFPEDAVRAYHVLCAQTG</sequence>
<evidence type="ECO:0008006" key="3">
    <source>
        <dbReference type="Google" id="ProtNLM"/>
    </source>
</evidence>
<proteinExistence type="predicted"/>